<protein>
    <submittedName>
        <fullName evidence="2">Uncharacterized protein</fullName>
    </submittedName>
</protein>
<gene>
    <name evidence="2" type="ORF">PHMEG_00014794</name>
</gene>
<feature type="compositionally biased region" description="Polar residues" evidence="1">
    <location>
        <begin position="180"/>
        <end position="198"/>
    </location>
</feature>
<feature type="region of interest" description="Disordered" evidence="1">
    <location>
        <begin position="258"/>
        <end position="314"/>
    </location>
</feature>
<dbReference type="OrthoDB" id="65581at2759"/>
<organism evidence="2 3">
    <name type="scientific">Phytophthora megakarya</name>
    <dbReference type="NCBI Taxonomy" id="4795"/>
    <lineage>
        <taxon>Eukaryota</taxon>
        <taxon>Sar</taxon>
        <taxon>Stramenopiles</taxon>
        <taxon>Oomycota</taxon>
        <taxon>Peronosporomycetes</taxon>
        <taxon>Peronosporales</taxon>
        <taxon>Peronosporaceae</taxon>
        <taxon>Phytophthora</taxon>
    </lineage>
</organism>
<reference evidence="3" key="1">
    <citation type="submission" date="2017-03" db="EMBL/GenBank/DDBJ databases">
        <title>Phytopthora megakarya and P. palmivora, two closely related causual agents of cacao black pod achieved similar genome size and gene model numbers by different mechanisms.</title>
        <authorList>
            <person name="Ali S."/>
            <person name="Shao J."/>
            <person name="Larry D.J."/>
            <person name="Kronmiller B."/>
            <person name="Shen D."/>
            <person name="Strem M.D."/>
            <person name="Melnick R.L."/>
            <person name="Guiltinan M.J."/>
            <person name="Tyler B.M."/>
            <person name="Meinhardt L.W."/>
            <person name="Bailey B.A."/>
        </authorList>
    </citation>
    <scope>NUCLEOTIDE SEQUENCE [LARGE SCALE GENOMIC DNA]</scope>
    <source>
        <strain evidence="3">zdho120</strain>
    </source>
</reference>
<feature type="compositionally biased region" description="Low complexity" evidence="1">
    <location>
        <begin position="282"/>
        <end position="293"/>
    </location>
</feature>
<name>A0A225W3E3_9STRA</name>
<sequence length="390" mass="42738">MSIFGGSERFPTEAARSPGPIYTKPDIRANARVIMKADYRPLDETRRWGMRESWIGDSGVAPGQYDSNFKSIKTRAPKMSFPKSDRFLSQKVSVTAAGHLRELIAADSPGPKYNVDCLVANGGRTAPPRYSFAAPLSPKFSSRADVHKTRLPDVNGSRSDHRGSWLSVINRNGVLVMPTSSARQQSNQDVATPEQARTASPEETMAHPPNQNARGKYRGNAFGHEHRFGKRHMERMKPRTPTTRNTRVQFVSAPHLRENMGEFSPGPIYTPYNPECPGGRLAPSPRRQPAASPVGPKDPHANPSSRSSWLAGAVRKSAGQETVLLRMGDVLPGPGSYAEPPSSFTTFSHNAKTRTRISRPSIRPTGTTLRPPPTSKTSMTRPAEPADDEP</sequence>
<keyword evidence="3" id="KW-1185">Reference proteome</keyword>
<evidence type="ECO:0000256" key="1">
    <source>
        <dbReference type="SAM" id="MobiDB-lite"/>
    </source>
</evidence>
<feature type="region of interest" description="Disordered" evidence="1">
    <location>
        <begin position="334"/>
        <end position="390"/>
    </location>
</feature>
<evidence type="ECO:0000313" key="2">
    <source>
        <dbReference type="EMBL" id="OWZ12095.1"/>
    </source>
</evidence>
<dbReference type="Proteomes" id="UP000198211">
    <property type="component" value="Unassembled WGS sequence"/>
</dbReference>
<feature type="region of interest" description="Disordered" evidence="1">
    <location>
        <begin position="180"/>
        <end position="218"/>
    </location>
</feature>
<accession>A0A225W3E3</accession>
<proteinExistence type="predicted"/>
<dbReference type="EMBL" id="NBNE01001943">
    <property type="protein sequence ID" value="OWZ12095.1"/>
    <property type="molecule type" value="Genomic_DNA"/>
</dbReference>
<evidence type="ECO:0000313" key="3">
    <source>
        <dbReference type="Proteomes" id="UP000198211"/>
    </source>
</evidence>
<feature type="region of interest" description="Disordered" evidence="1">
    <location>
        <begin position="1"/>
        <end position="21"/>
    </location>
</feature>
<comment type="caution">
    <text evidence="2">The sequence shown here is derived from an EMBL/GenBank/DDBJ whole genome shotgun (WGS) entry which is preliminary data.</text>
</comment>
<dbReference type="AlphaFoldDB" id="A0A225W3E3"/>